<dbReference type="Proteomes" id="UP001589607">
    <property type="component" value="Unassembled WGS sequence"/>
</dbReference>
<comment type="caution">
    <text evidence="2">The sequence shown here is derived from an EMBL/GenBank/DDBJ whole genome shotgun (WGS) entry which is preliminary data.</text>
</comment>
<protein>
    <recommendedName>
        <fullName evidence="4">GOLD domain-containing protein</fullName>
    </recommendedName>
</protein>
<evidence type="ECO:0008006" key="4">
    <source>
        <dbReference type="Google" id="ProtNLM"/>
    </source>
</evidence>
<dbReference type="RefSeq" id="WP_236458246.1">
    <property type="nucleotide sequence ID" value="NZ_CBCSGE010000009.1"/>
</dbReference>
<keyword evidence="3" id="KW-1185">Reference proteome</keyword>
<dbReference type="EMBL" id="JBHMEY010000014">
    <property type="protein sequence ID" value="MFB9096265.1"/>
    <property type="molecule type" value="Genomic_DNA"/>
</dbReference>
<feature type="signal peptide" evidence="1">
    <location>
        <begin position="1"/>
        <end position="21"/>
    </location>
</feature>
<reference evidence="2 3" key="1">
    <citation type="submission" date="2024-09" db="EMBL/GenBank/DDBJ databases">
        <authorList>
            <person name="Sun Q."/>
            <person name="Mori K."/>
        </authorList>
    </citation>
    <scope>NUCLEOTIDE SEQUENCE [LARGE SCALE GENOMIC DNA]</scope>
    <source>
        <strain evidence="2 3">CECT 7955</strain>
    </source>
</reference>
<proteinExistence type="predicted"/>
<sequence>MKRLLSILSLFLILNSCSVDEGEKYHLTLLPIEEVVVPDSFQLDQTYSIKVKYKKPTTCHVYDGIYYDRNENIRTFAVQNVVYERSECQDITTPTLTEATFDFRVLNTGSYIFKFWQGTDANGENMYLEVEIPVVD</sequence>
<evidence type="ECO:0000313" key="3">
    <source>
        <dbReference type="Proteomes" id="UP001589607"/>
    </source>
</evidence>
<gene>
    <name evidence="2" type="ORF">ACFFVF_07040</name>
</gene>
<name>A0ABV5GN19_9FLAO</name>
<keyword evidence="1" id="KW-0732">Signal</keyword>
<accession>A0ABV5GN19</accession>
<evidence type="ECO:0000256" key="1">
    <source>
        <dbReference type="SAM" id="SignalP"/>
    </source>
</evidence>
<feature type="chain" id="PRO_5047105449" description="GOLD domain-containing protein" evidence="1">
    <location>
        <begin position="22"/>
        <end position="136"/>
    </location>
</feature>
<organism evidence="2 3">
    <name type="scientific">Flavobacterium jumunjinense</name>
    <dbReference type="NCBI Taxonomy" id="998845"/>
    <lineage>
        <taxon>Bacteria</taxon>
        <taxon>Pseudomonadati</taxon>
        <taxon>Bacteroidota</taxon>
        <taxon>Flavobacteriia</taxon>
        <taxon>Flavobacteriales</taxon>
        <taxon>Flavobacteriaceae</taxon>
        <taxon>Flavobacterium</taxon>
    </lineage>
</organism>
<evidence type="ECO:0000313" key="2">
    <source>
        <dbReference type="EMBL" id="MFB9096265.1"/>
    </source>
</evidence>